<dbReference type="InterPro" id="IPR035979">
    <property type="entry name" value="RBD_domain_sf"/>
</dbReference>
<protein>
    <recommendedName>
        <fullName evidence="2">RRM domain-containing protein</fullName>
    </recommendedName>
</protein>
<dbReference type="OrthoDB" id="1875751at2759"/>
<keyword evidence="1" id="KW-0694">RNA-binding</keyword>
<dbReference type="PANTHER" id="PTHR48035:SF2">
    <property type="entry name" value="RNA-BINDING REGION RNP-1 DOMAIN-CONTAINING PROTEIN"/>
    <property type="match status" value="1"/>
</dbReference>
<feature type="domain" description="RRM" evidence="2">
    <location>
        <begin position="7"/>
        <end position="83"/>
    </location>
</feature>
<feature type="domain" description="RRM" evidence="2">
    <location>
        <begin position="104"/>
        <end position="181"/>
    </location>
</feature>
<dbReference type="PROSITE" id="PS50102">
    <property type="entry name" value="RRM"/>
    <property type="match status" value="2"/>
</dbReference>
<dbReference type="GO" id="GO:0003723">
    <property type="term" value="F:RNA binding"/>
    <property type="evidence" value="ECO:0007669"/>
    <property type="project" value="UniProtKB-UniRule"/>
</dbReference>
<evidence type="ECO:0000313" key="4">
    <source>
        <dbReference type="Proteomes" id="UP000655225"/>
    </source>
</evidence>
<dbReference type="Pfam" id="PF00076">
    <property type="entry name" value="RRM_1"/>
    <property type="match status" value="2"/>
</dbReference>
<dbReference type="InterPro" id="IPR012677">
    <property type="entry name" value="Nucleotide-bd_a/b_plait_sf"/>
</dbReference>
<dbReference type="SUPFAM" id="SSF54928">
    <property type="entry name" value="RNA-binding domain, RBD"/>
    <property type="match status" value="2"/>
</dbReference>
<gene>
    <name evidence="3" type="ORF">HHK36_032656</name>
</gene>
<sequence>MASNQGNKIFIGKILPSTSEDKLREHFENYGVVLEAVIMRDYIKERPRGFGFVVFADSSVLDRVLQDKHSIDGRTLKVERPLSREELLNSSRYENLNARGNIMTKIFVGGLPPTLTEEEFRHYFEAYGHVTDVVIMYDKTTQRPGGFGFISFDSKDIVDTVLHKKFHKLNGKSVEVKRALSKDAYSVCVGRSMDGGNYWGYGAFSANSNTSTYEGQIDSNRYMLPQTTGGGYEYGVANSGVGYGGYSVSGYGNASAWYGDPTWAYVNAPYVVYENEPLGAQRSPWINQVHSGYGSASYGANMGYVNATSWTAPAAASSGGSVSATTGQSLIGDSGYRSEGYGFVGYGGSGWSYSHPGGYGSVGRHAGAGGSYGTAQASGPPGWQVGYGGAP</sequence>
<dbReference type="PANTHER" id="PTHR48035">
    <property type="entry name" value="HETEROGENEOUS NUCLEAR RIBONUCLEOPROTEIN 1"/>
    <property type="match status" value="1"/>
</dbReference>
<reference evidence="3 4" key="1">
    <citation type="submission" date="2020-04" db="EMBL/GenBank/DDBJ databases">
        <title>Plant Genome Project.</title>
        <authorList>
            <person name="Zhang R.-G."/>
        </authorList>
    </citation>
    <scope>NUCLEOTIDE SEQUENCE [LARGE SCALE GENOMIC DNA]</scope>
    <source>
        <strain evidence="3">YNK0</strain>
        <tissue evidence="3">Leaf</tissue>
    </source>
</reference>
<proteinExistence type="predicted"/>
<dbReference type="InterPro" id="IPR053260">
    <property type="entry name" value="hnRNP"/>
</dbReference>
<evidence type="ECO:0000259" key="2">
    <source>
        <dbReference type="PROSITE" id="PS50102"/>
    </source>
</evidence>
<comment type="caution">
    <text evidence="3">The sequence shown here is derived from an EMBL/GenBank/DDBJ whole genome shotgun (WGS) entry which is preliminary data.</text>
</comment>
<dbReference type="SMART" id="SM00360">
    <property type="entry name" value="RRM"/>
    <property type="match status" value="2"/>
</dbReference>
<organism evidence="3 4">
    <name type="scientific">Tetracentron sinense</name>
    <name type="common">Spur-leaf</name>
    <dbReference type="NCBI Taxonomy" id="13715"/>
    <lineage>
        <taxon>Eukaryota</taxon>
        <taxon>Viridiplantae</taxon>
        <taxon>Streptophyta</taxon>
        <taxon>Embryophyta</taxon>
        <taxon>Tracheophyta</taxon>
        <taxon>Spermatophyta</taxon>
        <taxon>Magnoliopsida</taxon>
        <taxon>Trochodendrales</taxon>
        <taxon>Trochodendraceae</taxon>
        <taxon>Tetracentron</taxon>
    </lineage>
</organism>
<dbReference type="InterPro" id="IPR000504">
    <property type="entry name" value="RRM_dom"/>
</dbReference>
<keyword evidence="4" id="KW-1185">Reference proteome</keyword>
<dbReference type="Proteomes" id="UP000655225">
    <property type="component" value="Unassembled WGS sequence"/>
</dbReference>
<evidence type="ECO:0000256" key="1">
    <source>
        <dbReference type="PROSITE-ProRule" id="PRU00176"/>
    </source>
</evidence>
<dbReference type="EMBL" id="JABCRI010000832">
    <property type="protein sequence ID" value="KAF8369334.1"/>
    <property type="molecule type" value="Genomic_DNA"/>
</dbReference>
<accession>A0A834Y9X7</accession>
<name>A0A834Y9X7_TETSI</name>
<evidence type="ECO:0000313" key="3">
    <source>
        <dbReference type="EMBL" id="KAF8369334.1"/>
    </source>
</evidence>
<dbReference type="Gene3D" id="3.30.70.330">
    <property type="match status" value="2"/>
</dbReference>
<dbReference type="AlphaFoldDB" id="A0A834Y9X7"/>